<dbReference type="Proteomes" id="UP000677228">
    <property type="component" value="Unassembled WGS sequence"/>
</dbReference>
<evidence type="ECO:0000256" key="1">
    <source>
        <dbReference type="ARBA" id="ARBA00022729"/>
    </source>
</evidence>
<sequence>TATTPTSTSSIIVSASWSFDNTTADLYGVYNGQLVNGATYSTVATNQPYLGDGRALYVLSLSNQSFLVATPFLNLSYTSFTVEAWILISGSSAVDRGVFGQCQCSTCANQCFYLVVRANYLYMGFTFNDLSGIVALSASTWYHIAFVYNYQAQEQILYVNGVQDSIKLNAQPYQGTNGTIQIGSAQVYLTTTYFNGYIDNLQVVTRAKSATEILYDASLIAYYSFDLPYPNNDNGPNGLNGTSANTATVIGRVNQAMRFTGSSSYFQAYGFYQIVYGVNTNGPFSISLWINPSVMITCAFVQVSTTQSGGTCTNLLGIYSAAGVSGQIIAQAQSSATIFGPYVTA</sequence>
<dbReference type="InterPro" id="IPR006558">
    <property type="entry name" value="LamG-like"/>
</dbReference>
<feature type="non-terminal residue" evidence="5">
    <location>
        <position position="345"/>
    </location>
</feature>
<dbReference type="Proteomes" id="UP000682733">
    <property type="component" value="Unassembled WGS sequence"/>
</dbReference>
<gene>
    <name evidence="4" type="ORF">OVA965_LOCUS37704</name>
    <name evidence="5" type="ORF">TMI583_LOCUS38815</name>
</gene>
<keyword evidence="1" id="KW-0732">Signal</keyword>
<keyword evidence="2" id="KW-1015">Disulfide bond</keyword>
<dbReference type="AlphaFoldDB" id="A0A8S2TTB2"/>
<proteinExistence type="predicted"/>
<evidence type="ECO:0000313" key="6">
    <source>
        <dbReference type="Proteomes" id="UP000682733"/>
    </source>
</evidence>
<dbReference type="Pfam" id="PF13385">
    <property type="entry name" value="Laminin_G_3"/>
    <property type="match status" value="1"/>
</dbReference>
<protein>
    <recommendedName>
        <fullName evidence="3">LamG-like jellyroll fold domain-containing protein</fullName>
    </recommendedName>
</protein>
<feature type="domain" description="LamG-like jellyroll fold" evidence="3">
    <location>
        <begin position="78"/>
        <end position="211"/>
    </location>
</feature>
<dbReference type="InterPro" id="IPR013320">
    <property type="entry name" value="ConA-like_dom_sf"/>
</dbReference>
<evidence type="ECO:0000313" key="4">
    <source>
        <dbReference type="EMBL" id="CAF1519148.1"/>
    </source>
</evidence>
<dbReference type="Gene3D" id="2.60.120.200">
    <property type="match status" value="2"/>
</dbReference>
<name>A0A8S2TTB2_9BILA</name>
<dbReference type="EMBL" id="CAJOBA010058222">
    <property type="protein sequence ID" value="CAF4306215.1"/>
    <property type="molecule type" value="Genomic_DNA"/>
</dbReference>
<feature type="non-terminal residue" evidence="5">
    <location>
        <position position="1"/>
    </location>
</feature>
<evidence type="ECO:0000256" key="2">
    <source>
        <dbReference type="ARBA" id="ARBA00023157"/>
    </source>
</evidence>
<comment type="caution">
    <text evidence="5">The sequence shown here is derived from an EMBL/GenBank/DDBJ whole genome shotgun (WGS) entry which is preliminary data.</text>
</comment>
<accession>A0A8S2TTB2</accession>
<organism evidence="5 6">
    <name type="scientific">Didymodactylos carnosus</name>
    <dbReference type="NCBI Taxonomy" id="1234261"/>
    <lineage>
        <taxon>Eukaryota</taxon>
        <taxon>Metazoa</taxon>
        <taxon>Spiralia</taxon>
        <taxon>Gnathifera</taxon>
        <taxon>Rotifera</taxon>
        <taxon>Eurotatoria</taxon>
        <taxon>Bdelloidea</taxon>
        <taxon>Philodinida</taxon>
        <taxon>Philodinidae</taxon>
        <taxon>Didymodactylos</taxon>
    </lineage>
</organism>
<evidence type="ECO:0000259" key="3">
    <source>
        <dbReference type="SMART" id="SM00560"/>
    </source>
</evidence>
<evidence type="ECO:0000313" key="5">
    <source>
        <dbReference type="EMBL" id="CAF4306215.1"/>
    </source>
</evidence>
<reference evidence="5" key="1">
    <citation type="submission" date="2021-02" db="EMBL/GenBank/DDBJ databases">
        <authorList>
            <person name="Nowell W R."/>
        </authorList>
    </citation>
    <scope>NUCLEOTIDE SEQUENCE</scope>
</reference>
<dbReference type="EMBL" id="CAJNOK010036090">
    <property type="protein sequence ID" value="CAF1519148.1"/>
    <property type="molecule type" value="Genomic_DNA"/>
</dbReference>
<dbReference type="SMART" id="SM00560">
    <property type="entry name" value="LamGL"/>
    <property type="match status" value="1"/>
</dbReference>
<dbReference type="SUPFAM" id="SSF49899">
    <property type="entry name" value="Concanavalin A-like lectins/glucanases"/>
    <property type="match status" value="2"/>
</dbReference>